<gene>
    <name evidence="1" type="ORF">PSA21_235</name>
</gene>
<evidence type="ECO:0008006" key="3">
    <source>
        <dbReference type="Google" id="ProtNLM"/>
    </source>
</evidence>
<reference evidence="1 2" key="1">
    <citation type="submission" date="2019-02" db="EMBL/GenBank/DDBJ databases">
        <authorList>
            <person name="Frampton R.A."/>
            <person name="Wojtus J.K."/>
            <person name="Fineran P.C."/>
            <person name="Hendrickson H.L."/>
        </authorList>
    </citation>
    <scope>NUCLEOTIDE SEQUENCE [LARGE SCALE GENOMIC DNA]</scope>
</reference>
<sequence length="346" mass="36877">MAALALPSFLGSPEDRTKVVDAYSEVSSKLRTSLSSKIDVFSSGLDGAFDKAVGITKGIGEKLRTNAIDLPSAIKRVQGALAGSRSDITKIASATEKLIMGELTGTDTSTNYVKSATDIARGVEIIVGDGRTVIDTLKNGGYNQVSSIVNFISDLTGSSLIKTFDLGAEAAILRGVIEEVSGWGIPTLIDTVMKDQSDITKYTVIKRSAERISASSSLDVLLAYANVNGTTGLNIGANALNANTPDFATKVLSNFAFVEGVTVADYPAQLAKLVELMNKLKPDWFWTVRGNQQVWNLGSLANASENAVTLFLSSPVYRDAILTAPFYQPARVEELVNTMYPLTTTD</sequence>
<evidence type="ECO:0000313" key="2">
    <source>
        <dbReference type="Proteomes" id="UP000294134"/>
    </source>
</evidence>
<organism evidence="1 2">
    <name type="scientific">Pseudomonas phage Psa21</name>
    <dbReference type="NCBI Taxonomy" id="2530023"/>
    <lineage>
        <taxon>Viruses</taxon>
        <taxon>Duplodnaviria</taxon>
        <taxon>Heunggongvirae</taxon>
        <taxon>Uroviricota</taxon>
        <taxon>Caudoviricetes</taxon>
        <taxon>Chimalliviridae</taxon>
        <taxon>Tepukevirus</taxon>
        <taxon>Tepukevirus Psa21</taxon>
    </lineage>
</organism>
<keyword evidence="2" id="KW-1185">Reference proteome</keyword>
<name>A0A481W4Q6_9CAUD</name>
<dbReference type="Proteomes" id="UP000294134">
    <property type="component" value="Segment"/>
</dbReference>
<accession>A0A481W4Q6</accession>
<dbReference type="EMBL" id="MK552327">
    <property type="protein sequence ID" value="QBJ02761.1"/>
    <property type="molecule type" value="Genomic_DNA"/>
</dbReference>
<protein>
    <recommendedName>
        <fullName evidence="3">Virion structural protein</fullName>
    </recommendedName>
</protein>
<proteinExistence type="predicted"/>
<evidence type="ECO:0000313" key="1">
    <source>
        <dbReference type="EMBL" id="QBJ02761.1"/>
    </source>
</evidence>